<dbReference type="EMBL" id="FWXT01000001">
    <property type="protein sequence ID" value="SMC70441.1"/>
    <property type="molecule type" value="Genomic_DNA"/>
</dbReference>
<dbReference type="Proteomes" id="UP000192756">
    <property type="component" value="Unassembled WGS sequence"/>
</dbReference>
<dbReference type="AlphaFoldDB" id="A0A1W2BC88"/>
<keyword evidence="1" id="KW-0175">Coiled coil</keyword>
<feature type="coiled-coil region" evidence="1">
    <location>
        <begin position="14"/>
        <end position="48"/>
    </location>
</feature>
<evidence type="ECO:0000256" key="1">
    <source>
        <dbReference type="SAM" id="Coils"/>
    </source>
</evidence>
<keyword evidence="3" id="KW-1185">Reference proteome</keyword>
<name>A0A1W2BC88_9SPHI</name>
<proteinExistence type="predicted"/>
<gene>
    <name evidence="2" type="ORF">SAMN04488524_2215</name>
</gene>
<sequence length="62" mass="7391">MNKIVNASEVLLDYKSLLARLDQIDKQIAKQNEKLDLIIRRLSNYLENRDNLKQYEQSRTIN</sequence>
<evidence type="ECO:0000313" key="2">
    <source>
        <dbReference type="EMBL" id="SMC70441.1"/>
    </source>
</evidence>
<accession>A0A1W2BC88</accession>
<protein>
    <submittedName>
        <fullName evidence="2">Uncharacterized protein</fullName>
    </submittedName>
</protein>
<reference evidence="3" key="1">
    <citation type="submission" date="2017-04" db="EMBL/GenBank/DDBJ databases">
        <authorList>
            <person name="Varghese N."/>
            <person name="Submissions S."/>
        </authorList>
    </citation>
    <scope>NUCLEOTIDE SEQUENCE [LARGE SCALE GENOMIC DNA]</scope>
    <source>
        <strain evidence="3">DSM 12126</strain>
    </source>
</reference>
<organism evidence="2 3">
    <name type="scientific">Pedobacter africanus</name>
    <dbReference type="NCBI Taxonomy" id="151894"/>
    <lineage>
        <taxon>Bacteria</taxon>
        <taxon>Pseudomonadati</taxon>
        <taxon>Bacteroidota</taxon>
        <taxon>Sphingobacteriia</taxon>
        <taxon>Sphingobacteriales</taxon>
        <taxon>Sphingobacteriaceae</taxon>
        <taxon>Pedobacter</taxon>
    </lineage>
</organism>
<evidence type="ECO:0000313" key="3">
    <source>
        <dbReference type="Proteomes" id="UP000192756"/>
    </source>
</evidence>